<name>A0A1H4WYV6_9PSEU</name>
<dbReference type="AlphaFoldDB" id="A0A1H4WYV6"/>
<feature type="region of interest" description="Disordered" evidence="1">
    <location>
        <begin position="55"/>
        <end position="99"/>
    </location>
</feature>
<evidence type="ECO:0000256" key="1">
    <source>
        <dbReference type="SAM" id="MobiDB-lite"/>
    </source>
</evidence>
<dbReference type="Proteomes" id="UP000199622">
    <property type="component" value="Unassembled WGS sequence"/>
</dbReference>
<keyword evidence="3" id="KW-1185">Reference proteome</keyword>
<evidence type="ECO:0000313" key="2">
    <source>
        <dbReference type="EMBL" id="SEC98546.1"/>
    </source>
</evidence>
<reference evidence="3" key="1">
    <citation type="submission" date="2016-10" db="EMBL/GenBank/DDBJ databases">
        <authorList>
            <person name="Varghese N."/>
            <person name="Submissions S."/>
        </authorList>
    </citation>
    <scope>NUCLEOTIDE SEQUENCE [LARGE SCALE GENOMIC DNA]</scope>
    <source>
        <strain evidence="3">DSM 44544</strain>
    </source>
</reference>
<proteinExistence type="predicted"/>
<protein>
    <submittedName>
        <fullName evidence="2">Uncharacterized protein</fullName>
    </submittedName>
</protein>
<sequence length="122" mass="13243">MHGTTRTAGSELFVNPLMGVYFAADLPALAAGVGYLAQLATTNTAAEVAMVIEAHQDRVPHPTRQSTSTGSSSRPYTMDTLRNDRRSSGTASRRFGKRRIRAGYAVRSSMRASSAPMQRWIP</sequence>
<gene>
    <name evidence="2" type="ORF">SAMN04489727_5869</name>
</gene>
<evidence type="ECO:0000313" key="3">
    <source>
        <dbReference type="Proteomes" id="UP000199622"/>
    </source>
</evidence>
<accession>A0A1H4WYV6</accession>
<dbReference type="EMBL" id="FNSO01000004">
    <property type="protein sequence ID" value="SEC98546.1"/>
    <property type="molecule type" value="Genomic_DNA"/>
</dbReference>
<organism evidence="2 3">
    <name type="scientific">Amycolatopsis tolypomycina</name>
    <dbReference type="NCBI Taxonomy" id="208445"/>
    <lineage>
        <taxon>Bacteria</taxon>
        <taxon>Bacillati</taxon>
        <taxon>Actinomycetota</taxon>
        <taxon>Actinomycetes</taxon>
        <taxon>Pseudonocardiales</taxon>
        <taxon>Pseudonocardiaceae</taxon>
        <taxon>Amycolatopsis</taxon>
    </lineage>
</organism>